<keyword evidence="2" id="KW-0274">FAD</keyword>
<feature type="region of interest" description="Disordered" evidence="5">
    <location>
        <begin position="215"/>
        <end position="262"/>
    </location>
</feature>
<keyword evidence="1" id="KW-0285">Flavoprotein</keyword>
<keyword evidence="3 6" id="KW-0560">Oxidoreductase</keyword>
<dbReference type="EC" id="1.14.13.8" evidence="6"/>
<dbReference type="Gene3D" id="3.50.50.60">
    <property type="entry name" value="FAD/NAD(P)-binding domain"/>
    <property type="match status" value="1"/>
</dbReference>
<evidence type="ECO:0000256" key="2">
    <source>
        <dbReference type="ARBA" id="ARBA00022827"/>
    </source>
</evidence>
<sequence length="262" mass="28598">DQLLTTVDLREILRIKEQRVAVVADRADAVNEINRNTLQWLLSTDLDDVIHYGKVLQRYEHLDDGTVRCHFADGTSVTADFVVGADGGESQVRKQLLPHARRVNTGLFIVAGKYVLNEETAKALPPALTAGMVGVMPLRGYSMASAPIRQSRHGGVNDETYDHNPALFDNASDHILWSYNASARRYPHDVSELDADGLKQLVGGLIADWHPGLGAAATRGRRGHSQVGRRRRRAGALPLRPKSEAGARRTGVPVGDFDSPSA</sequence>
<feature type="compositionally biased region" description="Basic residues" evidence="5">
    <location>
        <begin position="219"/>
        <end position="234"/>
    </location>
</feature>
<gene>
    <name evidence="6" type="ORF">ACFQ1S_28840</name>
</gene>
<dbReference type="GO" id="GO:0004497">
    <property type="term" value="F:monooxygenase activity"/>
    <property type="evidence" value="ECO:0007669"/>
    <property type="project" value="UniProtKB-KW"/>
</dbReference>
<dbReference type="PANTHER" id="PTHR47178:SF5">
    <property type="entry name" value="FAD-BINDING DOMAIN-CONTAINING PROTEIN"/>
    <property type="match status" value="1"/>
</dbReference>
<dbReference type="SUPFAM" id="SSF51905">
    <property type="entry name" value="FAD/NAD(P)-binding domain"/>
    <property type="match status" value="1"/>
</dbReference>
<keyword evidence="7" id="KW-1185">Reference proteome</keyword>
<comment type="caution">
    <text evidence="6">The sequence shown here is derived from an EMBL/GenBank/DDBJ whole genome shotgun (WGS) entry which is preliminary data.</text>
</comment>
<evidence type="ECO:0000313" key="6">
    <source>
        <dbReference type="EMBL" id="MFD1049260.1"/>
    </source>
</evidence>
<dbReference type="Proteomes" id="UP001597045">
    <property type="component" value="Unassembled WGS sequence"/>
</dbReference>
<evidence type="ECO:0000256" key="3">
    <source>
        <dbReference type="ARBA" id="ARBA00023002"/>
    </source>
</evidence>
<dbReference type="EMBL" id="JBHTIS010002072">
    <property type="protein sequence ID" value="MFD1049260.1"/>
    <property type="molecule type" value="Genomic_DNA"/>
</dbReference>
<organism evidence="6 7">
    <name type="scientific">Kibdelosporangium lantanae</name>
    <dbReference type="NCBI Taxonomy" id="1497396"/>
    <lineage>
        <taxon>Bacteria</taxon>
        <taxon>Bacillati</taxon>
        <taxon>Actinomycetota</taxon>
        <taxon>Actinomycetes</taxon>
        <taxon>Pseudonocardiales</taxon>
        <taxon>Pseudonocardiaceae</taxon>
        <taxon>Kibdelosporangium</taxon>
    </lineage>
</organism>
<name>A0ABW3MF44_9PSEU</name>
<evidence type="ECO:0000256" key="4">
    <source>
        <dbReference type="ARBA" id="ARBA00023033"/>
    </source>
</evidence>
<reference evidence="7" key="1">
    <citation type="journal article" date="2019" name="Int. J. Syst. Evol. Microbiol.">
        <title>The Global Catalogue of Microorganisms (GCM) 10K type strain sequencing project: providing services to taxonomists for standard genome sequencing and annotation.</title>
        <authorList>
            <consortium name="The Broad Institute Genomics Platform"/>
            <consortium name="The Broad Institute Genome Sequencing Center for Infectious Disease"/>
            <person name="Wu L."/>
            <person name="Ma J."/>
        </authorList>
    </citation>
    <scope>NUCLEOTIDE SEQUENCE [LARGE SCALE GENOMIC DNA]</scope>
    <source>
        <strain evidence="7">JCM 31486</strain>
    </source>
</reference>
<dbReference type="InterPro" id="IPR036188">
    <property type="entry name" value="FAD/NAD-bd_sf"/>
</dbReference>
<evidence type="ECO:0000313" key="7">
    <source>
        <dbReference type="Proteomes" id="UP001597045"/>
    </source>
</evidence>
<feature type="non-terminal residue" evidence="6">
    <location>
        <position position="1"/>
    </location>
</feature>
<dbReference type="PANTHER" id="PTHR47178">
    <property type="entry name" value="MONOOXYGENASE, FAD-BINDING"/>
    <property type="match status" value="1"/>
</dbReference>
<keyword evidence="4 6" id="KW-0503">Monooxygenase</keyword>
<evidence type="ECO:0000256" key="5">
    <source>
        <dbReference type="SAM" id="MobiDB-lite"/>
    </source>
</evidence>
<accession>A0ABW3MF44</accession>
<protein>
    <submittedName>
        <fullName evidence="6">FAD-dependent monooxygenase</fullName>
        <ecNumber evidence="6">1.14.13.8</ecNumber>
    </submittedName>
</protein>
<proteinExistence type="predicted"/>
<evidence type="ECO:0000256" key="1">
    <source>
        <dbReference type="ARBA" id="ARBA00022630"/>
    </source>
</evidence>